<evidence type="ECO:0000256" key="2">
    <source>
        <dbReference type="PROSITE-ProRule" id="PRU00703"/>
    </source>
</evidence>
<dbReference type="AlphaFoldDB" id="A0A428ZAZ9"/>
<dbReference type="CDD" id="cd04586">
    <property type="entry name" value="CBS_pair_BON_assoc"/>
    <property type="match status" value="1"/>
</dbReference>
<evidence type="ECO:0000313" key="5">
    <source>
        <dbReference type="EMBL" id="RSM85201.1"/>
    </source>
</evidence>
<comment type="caution">
    <text evidence="5">The sequence shown here is derived from an EMBL/GenBank/DDBJ whole genome shotgun (WGS) entry which is preliminary data.</text>
</comment>
<evidence type="ECO:0000256" key="1">
    <source>
        <dbReference type="ARBA" id="ARBA00023122"/>
    </source>
</evidence>
<organism evidence="5 6">
    <name type="scientific">Kibdelosporangium aridum</name>
    <dbReference type="NCBI Taxonomy" id="2030"/>
    <lineage>
        <taxon>Bacteria</taxon>
        <taxon>Bacillati</taxon>
        <taxon>Actinomycetota</taxon>
        <taxon>Actinomycetes</taxon>
        <taxon>Pseudonocardiales</taxon>
        <taxon>Pseudonocardiaceae</taxon>
        <taxon>Kibdelosporangium</taxon>
    </lineage>
</organism>
<dbReference type="PANTHER" id="PTHR43080">
    <property type="entry name" value="CBS DOMAIN-CONTAINING PROTEIN CBSX3, MITOCHONDRIAL"/>
    <property type="match status" value="1"/>
</dbReference>
<dbReference type="OrthoDB" id="3672399at2"/>
<feature type="domain" description="BON" evidence="3">
    <location>
        <begin position="143"/>
        <end position="213"/>
    </location>
</feature>
<dbReference type="Gene3D" id="3.10.580.10">
    <property type="entry name" value="CBS-domain"/>
    <property type="match status" value="1"/>
</dbReference>
<dbReference type="RefSeq" id="WP_037267571.1">
    <property type="nucleotide sequence ID" value="NZ_QHKI01000013.1"/>
</dbReference>
<evidence type="ECO:0000313" key="6">
    <source>
        <dbReference type="Proteomes" id="UP000287547"/>
    </source>
</evidence>
<dbReference type="InterPro" id="IPR000644">
    <property type="entry name" value="CBS_dom"/>
</dbReference>
<feature type="domain" description="CBS" evidence="4">
    <location>
        <begin position="89"/>
        <end position="146"/>
    </location>
</feature>
<sequence length="236" mass="26271">MRHRKIKNVMTTDVAFVKDYTDFKDIVRLLADRHVSAVPVVDNENRVVGLVSESDLLAKQSRPERPGLFARLRPTKQHKATGTVAADLMTTSPITIDVQSTVVDGARTLVRHNIHQLPVVDETGRLVGIVGRKDLLAVFLRQDDDIRDEVVHDVFEHGLGVTVNPTTVDVSVRDGVVLLRGELETKSLVRIAESITRRVDGVVDVDSQLRFVRDDTHLPPADFPIVGACRLPRQPF</sequence>
<dbReference type="SMART" id="SM00116">
    <property type="entry name" value="CBS"/>
    <property type="match status" value="2"/>
</dbReference>
<dbReference type="Gene3D" id="3.30.1340.30">
    <property type="match status" value="1"/>
</dbReference>
<dbReference type="PROSITE" id="PS50914">
    <property type="entry name" value="BON"/>
    <property type="match status" value="1"/>
</dbReference>
<dbReference type="Pfam" id="PF00571">
    <property type="entry name" value="CBS"/>
    <property type="match status" value="2"/>
</dbReference>
<dbReference type="PANTHER" id="PTHR43080:SF29">
    <property type="entry name" value="OS02G0818000 PROTEIN"/>
    <property type="match status" value="1"/>
</dbReference>
<dbReference type="InterPro" id="IPR017080">
    <property type="entry name" value="UCP036990_CBS_BON"/>
</dbReference>
<name>A0A428ZAZ9_KIBAR</name>
<dbReference type="InterPro" id="IPR046342">
    <property type="entry name" value="CBS_dom_sf"/>
</dbReference>
<accession>A0A428ZAZ9</accession>
<dbReference type="Proteomes" id="UP000287547">
    <property type="component" value="Unassembled WGS sequence"/>
</dbReference>
<reference evidence="5 6" key="1">
    <citation type="submission" date="2018-05" db="EMBL/GenBank/DDBJ databases">
        <title>Evolution of GPA BGCs.</title>
        <authorList>
            <person name="Waglechner N."/>
            <person name="Wright G.D."/>
        </authorList>
    </citation>
    <scope>NUCLEOTIDE SEQUENCE [LARGE SCALE GENOMIC DNA]</scope>
    <source>
        <strain evidence="5 6">A82846</strain>
    </source>
</reference>
<keyword evidence="1 2" id="KW-0129">CBS domain</keyword>
<dbReference type="Pfam" id="PF04972">
    <property type="entry name" value="BON"/>
    <property type="match status" value="1"/>
</dbReference>
<feature type="domain" description="CBS" evidence="4">
    <location>
        <begin position="10"/>
        <end position="67"/>
    </location>
</feature>
<dbReference type="InterPro" id="IPR007055">
    <property type="entry name" value="BON_dom"/>
</dbReference>
<dbReference type="PIRSF" id="PIRSF036990">
    <property type="entry name" value="UCP036990_CBS_BON"/>
    <property type="match status" value="1"/>
</dbReference>
<evidence type="ECO:0000259" key="4">
    <source>
        <dbReference type="PROSITE" id="PS51371"/>
    </source>
</evidence>
<dbReference type="PROSITE" id="PS51371">
    <property type="entry name" value="CBS"/>
    <property type="match status" value="2"/>
</dbReference>
<proteinExistence type="predicted"/>
<dbReference type="EMBL" id="QHKI01000013">
    <property type="protein sequence ID" value="RSM85201.1"/>
    <property type="molecule type" value="Genomic_DNA"/>
</dbReference>
<dbReference type="InterPro" id="IPR051257">
    <property type="entry name" value="Diverse_CBS-Domain"/>
</dbReference>
<gene>
    <name evidence="5" type="ORF">DMH04_18040</name>
</gene>
<evidence type="ECO:0000259" key="3">
    <source>
        <dbReference type="PROSITE" id="PS50914"/>
    </source>
</evidence>
<protein>
    <submittedName>
        <fullName evidence="5">CBS domain-containing protein</fullName>
    </submittedName>
</protein>
<dbReference type="SUPFAM" id="SSF54631">
    <property type="entry name" value="CBS-domain pair"/>
    <property type="match status" value="1"/>
</dbReference>